<dbReference type="GO" id="GO:0003955">
    <property type="term" value="F:NAD(P)H dehydrogenase (quinone) activity"/>
    <property type="evidence" value="ECO:0007669"/>
    <property type="project" value="TreeGrafter"/>
</dbReference>
<dbReference type="RefSeq" id="WP_264789929.1">
    <property type="nucleotide sequence ID" value="NZ_AP026867.1"/>
</dbReference>
<organism evidence="4 5">
    <name type="scientific">Aureispira anguillae</name>
    <dbReference type="NCBI Taxonomy" id="2864201"/>
    <lineage>
        <taxon>Bacteria</taxon>
        <taxon>Pseudomonadati</taxon>
        <taxon>Bacteroidota</taxon>
        <taxon>Saprospiria</taxon>
        <taxon>Saprospirales</taxon>
        <taxon>Saprospiraceae</taxon>
        <taxon>Aureispira</taxon>
    </lineage>
</organism>
<comment type="similarity">
    <text evidence="1">Belongs to the NAD(P)H dehydrogenase (quinone) family.</text>
</comment>
<dbReference type="EMBL" id="AP026867">
    <property type="protein sequence ID" value="BDS14716.1"/>
    <property type="molecule type" value="Genomic_DNA"/>
</dbReference>
<dbReference type="GO" id="GO:0005829">
    <property type="term" value="C:cytosol"/>
    <property type="evidence" value="ECO:0007669"/>
    <property type="project" value="TreeGrafter"/>
</dbReference>
<evidence type="ECO:0000256" key="1">
    <source>
        <dbReference type="ARBA" id="ARBA00006252"/>
    </source>
</evidence>
<proteinExistence type="inferred from homology"/>
<evidence type="ECO:0000259" key="3">
    <source>
        <dbReference type="Pfam" id="PF02525"/>
    </source>
</evidence>
<name>A0A915YKP3_9BACT</name>
<dbReference type="InterPro" id="IPR029039">
    <property type="entry name" value="Flavoprotein-like_sf"/>
</dbReference>
<keyword evidence="2" id="KW-0560">Oxidoreductase</keyword>
<evidence type="ECO:0000313" key="5">
    <source>
        <dbReference type="Proteomes" id="UP001060919"/>
    </source>
</evidence>
<dbReference type="AlphaFoldDB" id="A0A915YKP3"/>
<evidence type="ECO:0000256" key="2">
    <source>
        <dbReference type="ARBA" id="ARBA00023002"/>
    </source>
</evidence>
<feature type="domain" description="Flavodoxin-like fold" evidence="3">
    <location>
        <begin position="2"/>
        <end position="176"/>
    </location>
</feature>
<dbReference type="Pfam" id="PF02525">
    <property type="entry name" value="Flavodoxin_2"/>
    <property type="match status" value="1"/>
</dbReference>
<keyword evidence="5" id="KW-1185">Reference proteome</keyword>
<protein>
    <submittedName>
        <fullName evidence="4">NAD(P)H-dependent oxidoreductase</fullName>
    </submittedName>
</protein>
<dbReference type="Gene3D" id="3.40.50.360">
    <property type="match status" value="1"/>
</dbReference>
<reference evidence="4" key="1">
    <citation type="submission" date="2022-09" db="EMBL/GenBank/DDBJ databases">
        <title>Aureispira anguillicida sp. nov., isolated from Leptocephalus of Japanese eel Anguilla japonica.</title>
        <authorList>
            <person name="Yuasa K."/>
            <person name="Mekata T."/>
            <person name="Ikunari K."/>
        </authorList>
    </citation>
    <scope>NUCLEOTIDE SEQUENCE</scope>
    <source>
        <strain evidence="4">EL160426</strain>
    </source>
</reference>
<dbReference type="InterPro" id="IPR051545">
    <property type="entry name" value="NAD(P)H_dehydrogenase_qn"/>
</dbReference>
<dbReference type="KEGG" id="aup:AsAng_0054970"/>
<gene>
    <name evidence="4" type="ORF">AsAng_0054970</name>
</gene>
<dbReference type="PANTHER" id="PTHR10204">
    <property type="entry name" value="NAD P H OXIDOREDUCTASE-RELATED"/>
    <property type="match status" value="1"/>
</dbReference>
<accession>A0A915YKP3</accession>
<dbReference type="PANTHER" id="PTHR10204:SF34">
    <property type="entry name" value="NAD(P)H DEHYDROGENASE [QUINONE] 1 ISOFORM 1"/>
    <property type="match status" value="1"/>
</dbReference>
<sequence>MKKILIINGHPDKESFNFGISDAYKKGARESGAEVKEIIIRALNFNPNLEFGYRKRMELEPDLIDAQEKIIWSEHIVIVYPVWWGGFPAIMKGFFDRTFLAPFSYKKRENSLWWDKMLSGRSARVICTLDQPGWSYWLMFGKPSHNAIKKSILNFTGIKPVKITSIGPLKDSTQEWRNKWIKKVETMGRNLK</sequence>
<dbReference type="Proteomes" id="UP001060919">
    <property type="component" value="Chromosome"/>
</dbReference>
<dbReference type="InterPro" id="IPR003680">
    <property type="entry name" value="Flavodoxin_fold"/>
</dbReference>
<dbReference type="SUPFAM" id="SSF52218">
    <property type="entry name" value="Flavoproteins"/>
    <property type="match status" value="1"/>
</dbReference>
<evidence type="ECO:0000313" key="4">
    <source>
        <dbReference type="EMBL" id="BDS14716.1"/>
    </source>
</evidence>